<dbReference type="PROSITE" id="PS52018">
    <property type="entry name" value="DART"/>
    <property type="match status" value="1"/>
</dbReference>
<evidence type="ECO:0000313" key="8">
    <source>
        <dbReference type="EMBL" id="NIY46155.1"/>
    </source>
</evidence>
<comment type="catalytic activity">
    <reaction evidence="6">
        <text>a thymidine in DNA + NAD(+) = an N-(ADP-alpha-D-ribosyl)-thymidine in DNA + nicotinamide + H(+)</text>
        <dbReference type="Rhea" id="RHEA:71651"/>
        <dbReference type="Rhea" id="RHEA-COMP:13556"/>
        <dbReference type="Rhea" id="RHEA-COMP:18051"/>
        <dbReference type="ChEBI" id="CHEBI:15378"/>
        <dbReference type="ChEBI" id="CHEBI:17154"/>
        <dbReference type="ChEBI" id="CHEBI:57540"/>
        <dbReference type="ChEBI" id="CHEBI:137386"/>
        <dbReference type="ChEBI" id="CHEBI:191199"/>
    </reaction>
</comment>
<evidence type="ECO:0000256" key="6">
    <source>
        <dbReference type="PROSITE-ProRule" id="PRU01362"/>
    </source>
</evidence>
<evidence type="ECO:0000256" key="4">
    <source>
        <dbReference type="ARBA" id="ARBA00022695"/>
    </source>
</evidence>
<dbReference type="InterPro" id="IPR029494">
    <property type="entry name" value="DarT"/>
</dbReference>
<reference evidence="8 9" key="1">
    <citation type="journal article" date="2020" name="Microorganisms">
        <title>Polyphasic Characterisation of Cedecea colo sp. nov., a New Enteric Bacterium Isolated from the Koala Hindgut.</title>
        <authorList>
            <person name="Boath J.M."/>
            <person name="Dakhal S."/>
            <person name="Van T.T.H."/>
            <person name="Moore R.J."/>
            <person name="Dekiwadia C."/>
            <person name="Macreadie I.G."/>
        </authorList>
    </citation>
    <scope>NUCLEOTIDE SEQUENCE [LARGE SCALE GENOMIC DNA]</scope>
    <source>
        <strain evidence="8 9">ZA</strain>
    </source>
</reference>
<feature type="domain" description="DarT" evidence="7">
    <location>
        <begin position="158"/>
        <end position="348"/>
    </location>
</feature>
<feature type="binding site" evidence="6">
    <location>
        <begin position="162"/>
        <end position="164"/>
    </location>
    <ligand>
        <name>NAD(+)</name>
        <dbReference type="ChEBI" id="CHEBI:57540"/>
    </ligand>
</feature>
<protein>
    <submittedName>
        <fullName evidence="8">DUF4433 domain-containing protein</fullName>
    </submittedName>
</protein>
<comment type="caution">
    <text evidence="8">The sequence shown here is derived from an EMBL/GenBank/DDBJ whole genome shotgun (WGS) entry which is preliminary data.</text>
</comment>
<feature type="active site" description="Proton acceptor" evidence="6">
    <location>
        <position position="197"/>
    </location>
</feature>
<keyword evidence="3 6" id="KW-0808">Transferase</keyword>
<evidence type="ECO:0000256" key="2">
    <source>
        <dbReference type="ARBA" id="ARBA00022676"/>
    </source>
</evidence>
<organism evidence="8 9">
    <name type="scientific">Cedecea colo</name>
    <dbReference type="NCBI Taxonomy" id="2552946"/>
    <lineage>
        <taxon>Bacteria</taxon>
        <taxon>Pseudomonadati</taxon>
        <taxon>Pseudomonadota</taxon>
        <taxon>Gammaproteobacteria</taxon>
        <taxon>Enterobacterales</taxon>
        <taxon>Enterobacteriaceae</taxon>
        <taxon>Cedecea</taxon>
    </lineage>
</organism>
<sequence length="348" mass="39100">MWTVIGVLFVLAVIGNILNKNKAPPASPQKRPPAPSYDVLKHNVTSRRTSSQTRLLFADLPLTIPSIVAPPVVVPPTIDGESLSIRDASALLNRVDGFRDFLLTRYAITGLTHLSPAYTSDLHYAFMHEVGHLHFYAIQQFDWKHLVDFRSVARKSVPALYHFTHISNLKSILEHGILTRQILESSGKSFRYNDGLRLDGVRNSISLSVGHVNNKMLYKYTQGLRDHEWAILKIKPELISGPTSPSFDHANLLQHNIFCRNNAASSEMTAVSIAERQTCRAFQSLFVDVNGENSGERPYDVQAEILHQASIPVHFISDIIFYATENIPSWLTHPKANIVVDPARFSFR</sequence>
<keyword evidence="2 6" id="KW-0328">Glycosyltransferase</keyword>
<feature type="active site" evidence="6">
    <location>
        <position position="304"/>
    </location>
</feature>
<keyword evidence="9" id="KW-1185">Reference proteome</keyword>
<evidence type="ECO:0000256" key="5">
    <source>
        <dbReference type="ARBA" id="ARBA00023125"/>
    </source>
</evidence>
<dbReference type="Proteomes" id="UP000697927">
    <property type="component" value="Unassembled WGS sequence"/>
</dbReference>
<feature type="binding site" evidence="6">
    <location>
        <position position="197"/>
    </location>
    <ligand>
        <name>NAD(+)</name>
        <dbReference type="ChEBI" id="CHEBI:57540"/>
    </ligand>
</feature>
<comment type="similarity">
    <text evidence="6">Belongs to the DarT ADP-ribosyltransferase family.</text>
</comment>
<dbReference type="EMBL" id="SOYS01000001">
    <property type="protein sequence ID" value="NIY46155.1"/>
    <property type="molecule type" value="Genomic_DNA"/>
</dbReference>
<evidence type="ECO:0000256" key="3">
    <source>
        <dbReference type="ARBA" id="ARBA00022679"/>
    </source>
</evidence>
<dbReference type="RefSeq" id="WP_167605816.1">
    <property type="nucleotide sequence ID" value="NZ_SOYS01000001.1"/>
</dbReference>
<accession>A0ABX0VHQ5</accession>
<dbReference type="Pfam" id="PF14487">
    <property type="entry name" value="DarT"/>
    <property type="match status" value="1"/>
</dbReference>
<comment type="caution">
    <text evidence="6">Lacks conserved residue(s) required for the propagation of feature annotation.</text>
</comment>
<keyword evidence="1 6" id="KW-1277">Toxin-antitoxin system</keyword>
<keyword evidence="5 6" id="KW-0238">DNA-binding</keyword>
<evidence type="ECO:0000259" key="7">
    <source>
        <dbReference type="PROSITE" id="PS52018"/>
    </source>
</evidence>
<proteinExistence type="inferred from homology"/>
<evidence type="ECO:0000256" key="1">
    <source>
        <dbReference type="ARBA" id="ARBA00022649"/>
    </source>
</evidence>
<evidence type="ECO:0000313" key="9">
    <source>
        <dbReference type="Proteomes" id="UP000697927"/>
    </source>
</evidence>
<keyword evidence="4 6" id="KW-0548">Nucleotidyltransferase</keyword>
<gene>
    <name evidence="8" type="ORF">E2L00_01090</name>
</gene>
<name>A0ABX0VHQ5_9ENTR</name>